<name>A0A373FPN5_COMTE</name>
<reference evidence="2 3" key="1">
    <citation type="submission" date="2018-08" db="EMBL/GenBank/DDBJ databases">
        <title>Comamonas testosteroni strain SWCO2.</title>
        <authorList>
            <person name="Jiang N."/>
            <person name="Zhang X.Z."/>
        </authorList>
    </citation>
    <scope>NUCLEOTIDE SEQUENCE [LARGE SCALE GENOMIC DNA]</scope>
    <source>
        <strain evidence="2 3">SWCO2</strain>
    </source>
</reference>
<comment type="caution">
    <text evidence="2">The sequence shown here is derived from an EMBL/GenBank/DDBJ whole genome shotgun (WGS) entry which is preliminary data.</text>
</comment>
<feature type="domain" description="Knr4/Smi1-like" evidence="1">
    <location>
        <begin position="157"/>
        <end position="288"/>
    </location>
</feature>
<proteinExistence type="predicted"/>
<gene>
    <name evidence="2" type="ORF">DZC30_09440</name>
</gene>
<protein>
    <submittedName>
        <fullName evidence="2">SMI1/KNR4 family protein</fullName>
    </submittedName>
</protein>
<dbReference type="InterPro" id="IPR018958">
    <property type="entry name" value="Knr4/Smi1-like_dom"/>
</dbReference>
<sequence>MKIFKDLPALVQALPELQSSDWVDLPQDALAQLEAVDAAGQTSPAAVLGQPTLRLIARSADAESRMGYAPWLPVAVLREMNWPAGGSADSQVWQQMLQAEFGRSPRFTTPLPVWAEAQVPELFWPAQFANMQERLDFWHLGLQAHAWMDEEPAQVTPCSPAELRLCEWRLGCALSQSLRDYHLQLGVLDWAERLLAVRFDREEPDEDMDAIGPVQVVFPGIADIVEMAGPQEAVALTAAIGELVAFGDYLGNGNLWCLDRRDGSVWYLDHDSSPLLTRVFDDVGDYLDTLSLKALCTAHAMAQGRDDGDELAEQLLAQRLGMALIRKWMY</sequence>
<dbReference type="Proteomes" id="UP000261948">
    <property type="component" value="Unassembled WGS sequence"/>
</dbReference>
<evidence type="ECO:0000313" key="3">
    <source>
        <dbReference type="Proteomes" id="UP000261948"/>
    </source>
</evidence>
<dbReference type="EMBL" id="QURR01000009">
    <property type="protein sequence ID" value="RGE45465.1"/>
    <property type="molecule type" value="Genomic_DNA"/>
</dbReference>
<dbReference type="Pfam" id="PF09346">
    <property type="entry name" value="SMI1_KNR4"/>
    <property type="match status" value="1"/>
</dbReference>
<dbReference type="SUPFAM" id="SSF160631">
    <property type="entry name" value="SMI1/KNR4-like"/>
    <property type="match status" value="1"/>
</dbReference>
<organism evidence="2 3">
    <name type="scientific">Comamonas testosteroni</name>
    <name type="common">Pseudomonas testosteroni</name>
    <dbReference type="NCBI Taxonomy" id="285"/>
    <lineage>
        <taxon>Bacteria</taxon>
        <taxon>Pseudomonadati</taxon>
        <taxon>Pseudomonadota</taxon>
        <taxon>Betaproteobacteria</taxon>
        <taxon>Burkholderiales</taxon>
        <taxon>Comamonadaceae</taxon>
        <taxon>Comamonas</taxon>
    </lineage>
</organism>
<accession>A0A373FPN5</accession>
<dbReference type="AlphaFoldDB" id="A0A373FPN5"/>
<dbReference type="InterPro" id="IPR037883">
    <property type="entry name" value="Knr4/Smi1-like_sf"/>
</dbReference>
<evidence type="ECO:0000313" key="2">
    <source>
        <dbReference type="EMBL" id="RGE45465.1"/>
    </source>
</evidence>
<evidence type="ECO:0000259" key="1">
    <source>
        <dbReference type="Pfam" id="PF09346"/>
    </source>
</evidence>
<keyword evidence="3" id="KW-1185">Reference proteome</keyword>
<dbReference type="OrthoDB" id="1151201at2"/>